<proteinExistence type="predicted"/>
<gene>
    <name evidence="1" type="ORF">ACFPFM_27495</name>
</gene>
<name>A0ABV9Y772_9PSEU</name>
<evidence type="ECO:0000313" key="1">
    <source>
        <dbReference type="EMBL" id="MFC5057477.1"/>
    </source>
</evidence>
<dbReference type="EMBL" id="JBHSJB010000027">
    <property type="protein sequence ID" value="MFC5057477.1"/>
    <property type="molecule type" value="Genomic_DNA"/>
</dbReference>
<dbReference type="Proteomes" id="UP001595833">
    <property type="component" value="Unassembled WGS sequence"/>
</dbReference>
<evidence type="ECO:0000313" key="2">
    <source>
        <dbReference type="Proteomes" id="UP001595833"/>
    </source>
</evidence>
<dbReference type="RefSeq" id="WP_344036989.1">
    <property type="nucleotide sequence ID" value="NZ_BAAAKE010000006.1"/>
</dbReference>
<keyword evidence="2" id="KW-1185">Reference proteome</keyword>
<organism evidence="1 2">
    <name type="scientific">Saccharothrix xinjiangensis</name>
    <dbReference type="NCBI Taxonomy" id="204798"/>
    <lineage>
        <taxon>Bacteria</taxon>
        <taxon>Bacillati</taxon>
        <taxon>Actinomycetota</taxon>
        <taxon>Actinomycetes</taxon>
        <taxon>Pseudonocardiales</taxon>
        <taxon>Pseudonocardiaceae</taxon>
        <taxon>Saccharothrix</taxon>
    </lineage>
</organism>
<accession>A0ABV9Y772</accession>
<sequence>MPARSRSRERAKRRLTGIGRRISAGGGSILGRVVETSASASRRNCRSRAGGSVSENMVAVSTVVVSPAISAPTSSTCPSCQESSWAVIRPDVVRP</sequence>
<protein>
    <submittedName>
        <fullName evidence="1">Uncharacterized protein</fullName>
    </submittedName>
</protein>
<comment type="caution">
    <text evidence="1">The sequence shown here is derived from an EMBL/GenBank/DDBJ whole genome shotgun (WGS) entry which is preliminary data.</text>
</comment>
<reference evidence="2" key="1">
    <citation type="journal article" date="2019" name="Int. J. Syst. Evol. Microbiol.">
        <title>The Global Catalogue of Microorganisms (GCM) 10K type strain sequencing project: providing services to taxonomists for standard genome sequencing and annotation.</title>
        <authorList>
            <consortium name="The Broad Institute Genomics Platform"/>
            <consortium name="The Broad Institute Genome Sequencing Center for Infectious Disease"/>
            <person name="Wu L."/>
            <person name="Ma J."/>
        </authorList>
    </citation>
    <scope>NUCLEOTIDE SEQUENCE [LARGE SCALE GENOMIC DNA]</scope>
    <source>
        <strain evidence="2">KCTC 12848</strain>
    </source>
</reference>